<accession>A0A7Y9I590</accession>
<evidence type="ECO:0000313" key="2">
    <source>
        <dbReference type="EMBL" id="NYE70520.1"/>
    </source>
</evidence>
<dbReference type="AlphaFoldDB" id="A0A7Y9I590"/>
<evidence type="ECO:0000313" key="3">
    <source>
        <dbReference type="Proteomes" id="UP000569914"/>
    </source>
</evidence>
<dbReference type="SUPFAM" id="SSF53335">
    <property type="entry name" value="S-adenosyl-L-methionine-dependent methyltransferases"/>
    <property type="match status" value="1"/>
</dbReference>
<protein>
    <submittedName>
        <fullName evidence="2">SAM-dependent methyltransferase</fullName>
    </submittedName>
</protein>
<organism evidence="2 3">
    <name type="scientific">Microlunatus parietis</name>
    <dbReference type="NCBI Taxonomy" id="682979"/>
    <lineage>
        <taxon>Bacteria</taxon>
        <taxon>Bacillati</taxon>
        <taxon>Actinomycetota</taxon>
        <taxon>Actinomycetes</taxon>
        <taxon>Propionibacteriales</taxon>
        <taxon>Propionibacteriaceae</taxon>
        <taxon>Microlunatus</taxon>
    </lineage>
</organism>
<evidence type="ECO:0000259" key="1">
    <source>
        <dbReference type="Pfam" id="PF08241"/>
    </source>
</evidence>
<dbReference type="PANTHER" id="PTHR43591:SF24">
    <property type="entry name" value="2-METHOXY-6-POLYPRENYL-1,4-BENZOQUINOL METHYLASE, MITOCHONDRIAL"/>
    <property type="match status" value="1"/>
</dbReference>
<dbReference type="Gene3D" id="3.40.50.150">
    <property type="entry name" value="Vaccinia Virus protein VP39"/>
    <property type="match status" value="1"/>
</dbReference>
<feature type="domain" description="Methyltransferase type 11" evidence="1">
    <location>
        <begin position="38"/>
        <end position="130"/>
    </location>
</feature>
<name>A0A7Y9I590_9ACTN</name>
<keyword evidence="3" id="KW-1185">Reference proteome</keyword>
<comment type="caution">
    <text evidence="2">The sequence shown here is derived from an EMBL/GenBank/DDBJ whole genome shotgun (WGS) entry which is preliminary data.</text>
</comment>
<keyword evidence="2" id="KW-0808">Transferase</keyword>
<dbReference type="EMBL" id="JACCBU010000001">
    <property type="protein sequence ID" value="NYE70520.1"/>
    <property type="molecule type" value="Genomic_DNA"/>
</dbReference>
<reference evidence="2 3" key="1">
    <citation type="submission" date="2020-07" db="EMBL/GenBank/DDBJ databases">
        <title>Sequencing the genomes of 1000 actinobacteria strains.</title>
        <authorList>
            <person name="Klenk H.-P."/>
        </authorList>
    </citation>
    <scope>NUCLEOTIDE SEQUENCE [LARGE SCALE GENOMIC DNA]</scope>
    <source>
        <strain evidence="2 3">DSM 22083</strain>
    </source>
</reference>
<dbReference type="GO" id="GO:0008757">
    <property type="term" value="F:S-adenosylmethionine-dependent methyltransferase activity"/>
    <property type="evidence" value="ECO:0007669"/>
    <property type="project" value="InterPro"/>
</dbReference>
<dbReference type="RefSeq" id="WP_179750047.1">
    <property type="nucleotide sequence ID" value="NZ_JACCBU010000001.1"/>
</dbReference>
<gene>
    <name evidence="2" type="ORF">BKA15_001849</name>
</gene>
<dbReference type="Pfam" id="PF08241">
    <property type="entry name" value="Methyltransf_11"/>
    <property type="match status" value="1"/>
</dbReference>
<dbReference type="Proteomes" id="UP000569914">
    <property type="component" value="Unassembled WGS sequence"/>
</dbReference>
<sequence length="258" mass="27533">MSFAVAGDAYDRFMGRYSAELAPLMIDFAAVGFGDRVLDVGCGPGALTARLAERVGAVHVAAVDPSTSFVEACQARVPDAVVRQAGIERLPWPDDTFDAALSQLVINFVPDPVVGMIELTRVVRPGGLIAACTWEYGHGMEMLDAFWRAALSLDPDAPDEAGMPLRTADSLAELWRRAGLDGNATEPLVVTTTYADFEELWQPLTYGIGPAGSYCQTLDPERQAELRAALFVELGAPAGAFSLSARASAVRGRTPSRN</sequence>
<dbReference type="InterPro" id="IPR013216">
    <property type="entry name" value="Methyltransf_11"/>
</dbReference>
<dbReference type="GO" id="GO:0032259">
    <property type="term" value="P:methylation"/>
    <property type="evidence" value="ECO:0007669"/>
    <property type="project" value="UniProtKB-KW"/>
</dbReference>
<dbReference type="InterPro" id="IPR029063">
    <property type="entry name" value="SAM-dependent_MTases_sf"/>
</dbReference>
<keyword evidence="2" id="KW-0489">Methyltransferase</keyword>
<dbReference type="CDD" id="cd02440">
    <property type="entry name" value="AdoMet_MTases"/>
    <property type="match status" value="1"/>
</dbReference>
<dbReference type="PANTHER" id="PTHR43591">
    <property type="entry name" value="METHYLTRANSFERASE"/>
    <property type="match status" value="1"/>
</dbReference>
<proteinExistence type="predicted"/>